<keyword evidence="2" id="KW-1185">Reference proteome</keyword>
<dbReference type="EMBL" id="OY731398">
    <property type="protein sequence ID" value="CAJ1912620.1"/>
    <property type="molecule type" value="Genomic_DNA"/>
</dbReference>
<evidence type="ECO:0000313" key="1">
    <source>
        <dbReference type="EMBL" id="CAJ1912620.1"/>
    </source>
</evidence>
<proteinExistence type="predicted"/>
<accession>A0AA86RRL6</accession>
<dbReference type="AlphaFoldDB" id="A0AA86RRL6"/>
<evidence type="ECO:0000313" key="2">
    <source>
        <dbReference type="Proteomes" id="UP001189624"/>
    </source>
</evidence>
<organism evidence="1 2">
    <name type="scientific">Sphenostylis stenocarpa</name>
    <dbReference type="NCBI Taxonomy" id="92480"/>
    <lineage>
        <taxon>Eukaryota</taxon>
        <taxon>Viridiplantae</taxon>
        <taxon>Streptophyta</taxon>
        <taxon>Embryophyta</taxon>
        <taxon>Tracheophyta</taxon>
        <taxon>Spermatophyta</taxon>
        <taxon>Magnoliopsida</taxon>
        <taxon>eudicotyledons</taxon>
        <taxon>Gunneridae</taxon>
        <taxon>Pentapetalae</taxon>
        <taxon>rosids</taxon>
        <taxon>fabids</taxon>
        <taxon>Fabales</taxon>
        <taxon>Fabaceae</taxon>
        <taxon>Papilionoideae</taxon>
        <taxon>50 kb inversion clade</taxon>
        <taxon>NPAAA clade</taxon>
        <taxon>indigoferoid/millettioid clade</taxon>
        <taxon>Phaseoleae</taxon>
        <taxon>Sphenostylis</taxon>
    </lineage>
</organism>
<gene>
    <name evidence="1" type="ORF">AYBTSS11_LOCUS3490</name>
</gene>
<protein>
    <submittedName>
        <fullName evidence="1">Uncharacterized protein</fullName>
    </submittedName>
</protein>
<dbReference type="Gramene" id="rna-AYBTSS11_LOCUS3490">
    <property type="protein sequence ID" value="CAJ1912620.1"/>
    <property type="gene ID" value="gene-AYBTSS11_LOCUS3490"/>
</dbReference>
<reference evidence="1" key="1">
    <citation type="submission" date="2023-10" db="EMBL/GenBank/DDBJ databases">
        <authorList>
            <person name="Domelevo Entfellner J.-B."/>
        </authorList>
    </citation>
    <scope>NUCLEOTIDE SEQUENCE</scope>
</reference>
<sequence length="59" mass="6998">MHLRLLDSGGWFDAHALKGLLNKVVPRENCETQKNNTFRKKRIWKRIEKLIAREGRVPE</sequence>
<name>A0AA86RRL6_9FABA</name>
<dbReference type="Proteomes" id="UP001189624">
    <property type="component" value="Chromosome 1"/>
</dbReference>